<evidence type="ECO:0000256" key="6">
    <source>
        <dbReference type="ARBA" id="ARBA00022737"/>
    </source>
</evidence>
<dbReference type="InterPro" id="IPR017871">
    <property type="entry name" value="ABC_transporter-like_CS"/>
</dbReference>
<keyword evidence="10 11" id="KW-0472">Membrane</keyword>
<evidence type="ECO:0000313" key="13">
    <source>
        <dbReference type="EMBL" id="REG04749.1"/>
    </source>
</evidence>
<keyword evidence="8 11" id="KW-0067">ATP-binding</keyword>
<dbReference type="GO" id="GO:0005524">
    <property type="term" value="F:ATP binding"/>
    <property type="evidence" value="ECO:0007669"/>
    <property type="project" value="UniProtKB-UniRule"/>
</dbReference>
<dbReference type="GO" id="GO:0005886">
    <property type="term" value="C:plasma membrane"/>
    <property type="evidence" value="ECO:0007669"/>
    <property type="project" value="UniProtKB-SubCell"/>
</dbReference>
<dbReference type="InterPro" id="IPR003593">
    <property type="entry name" value="AAA+_ATPase"/>
</dbReference>
<evidence type="ECO:0000256" key="10">
    <source>
        <dbReference type="ARBA" id="ARBA00023136"/>
    </source>
</evidence>
<dbReference type="InterPro" id="IPR050107">
    <property type="entry name" value="ABC_carbohydrate_import_ATPase"/>
</dbReference>
<proteinExistence type="inferred from homology"/>
<evidence type="ECO:0000256" key="8">
    <source>
        <dbReference type="ARBA" id="ARBA00022840"/>
    </source>
</evidence>
<dbReference type="PANTHER" id="PTHR43790:SF7">
    <property type="entry name" value="GALACTOSE_METHYL GALACTOSIDE IMPORT ATP-BINDING PROTEIN MGLA"/>
    <property type="match status" value="1"/>
</dbReference>
<dbReference type="CDD" id="cd03216">
    <property type="entry name" value="ABC_Carb_Monos_I"/>
    <property type="match status" value="1"/>
</dbReference>
<evidence type="ECO:0000256" key="9">
    <source>
        <dbReference type="ARBA" id="ARBA00022967"/>
    </source>
</evidence>
<dbReference type="GO" id="GO:0016887">
    <property type="term" value="F:ATP hydrolysis activity"/>
    <property type="evidence" value="ECO:0007669"/>
    <property type="project" value="InterPro"/>
</dbReference>
<dbReference type="EC" id="7.5.2.11" evidence="11"/>
<dbReference type="InterPro" id="IPR003439">
    <property type="entry name" value="ABC_transporter-like_ATP-bd"/>
</dbReference>
<reference evidence="13 14" key="1">
    <citation type="submission" date="2018-08" db="EMBL/GenBank/DDBJ databases">
        <title>Genomic Encyclopedia of Type Strains, Phase IV (KMG-IV): sequencing the most valuable type-strain genomes for metagenomic binning, comparative biology and taxonomic classification.</title>
        <authorList>
            <person name="Goeker M."/>
        </authorList>
    </citation>
    <scope>NUCLEOTIDE SEQUENCE [LARGE SCALE GENOMIC DNA]</scope>
    <source>
        <strain evidence="13 14">DSM 23923</strain>
    </source>
</reference>
<dbReference type="AlphaFoldDB" id="A0A347ZPK5"/>
<evidence type="ECO:0000256" key="4">
    <source>
        <dbReference type="ARBA" id="ARBA00022475"/>
    </source>
</evidence>
<comment type="subcellular location">
    <subcellularLocation>
        <location evidence="2">Cell inner membrane</location>
    </subcellularLocation>
    <subcellularLocation>
        <location evidence="1 11">Cell membrane</location>
        <topology evidence="1 11">Peripheral membrane protein</topology>
    </subcellularLocation>
</comment>
<evidence type="ECO:0000256" key="7">
    <source>
        <dbReference type="ARBA" id="ARBA00022741"/>
    </source>
</evidence>
<sequence>MSKTILETQHITKSFFGVKVLDDISFSLASGEVHALIGENGAGKSTLVKIIMGIYQRDEGRIFLDSEEVFFQAPRDALQHGISIIQQELAPIMDIDVAEYLYVGRELHKLELGPLSVVDQRRQRAEAKALFEGLDIDINPRSLMRDLSVAQMQLVEITKAISLSSKIIIMDEPTSAITYKEVETLFEQIRKLKKRGVGVIYISHKMEEIFTIADRITVLRDGKHIGTDLAENFTVDKAIKMMVGREIKEVYPKQKVAIGEPVLEVQHLSSKHQFHDINFCLRKGEILGIAGLVGAGRSELVECIFGITKADEGRVLVHGQAVQINHPKTAIRQRVALITEDRGHTGLNLKTSVEHNISLAHLERLARFGVIDRRTEAKAADSHINQLKIKALSRKSLVRSLSGGNQQKVVLAKWLLTEPDIIILDEPTRGIDVGSKRDIYLLMGELAKAGKAILMISSEIPELMGLSDRIIVLAAGRLTGELPQEKFTQEEIMTYASKFEVLHDEK</sequence>
<dbReference type="FunFam" id="3.40.50.300:FF:000127">
    <property type="entry name" value="Ribose import ATP-binding protein RbsA"/>
    <property type="match status" value="1"/>
</dbReference>
<dbReference type="PANTHER" id="PTHR43790">
    <property type="entry name" value="CARBOHYDRATE TRANSPORT ATP-BINDING PROTEIN MG119-RELATED"/>
    <property type="match status" value="1"/>
</dbReference>
<keyword evidence="14" id="KW-1185">Reference proteome</keyword>
<dbReference type="CDD" id="cd03215">
    <property type="entry name" value="ABC_Carb_Monos_II"/>
    <property type="match status" value="1"/>
</dbReference>
<comment type="catalytic activity">
    <reaction evidence="11">
        <text>D-galactose(out) + ATP + H2O = D-galactose(in) + ADP + phosphate + H(+)</text>
        <dbReference type="Rhea" id="RHEA:60156"/>
        <dbReference type="ChEBI" id="CHEBI:4139"/>
        <dbReference type="ChEBI" id="CHEBI:15377"/>
        <dbReference type="ChEBI" id="CHEBI:15378"/>
        <dbReference type="ChEBI" id="CHEBI:30616"/>
        <dbReference type="ChEBI" id="CHEBI:43474"/>
        <dbReference type="ChEBI" id="CHEBI:456216"/>
        <dbReference type="EC" id="7.5.2.11"/>
    </reaction>
</comment>
<evidence type="ECO:0000256" key="2">
    <source>
        <dbReference type="ARBA" id="ARBA00004533"/>
    </source>
</evidence>
<keyword evidence="6" id="KW-0677">Repeat</keyword>
<dbReference type="InterPro" id="IPR027417">
    <property type="entry name" value="P-loop_NTPase"/>
</dbReference>
<keyword evidence="9 11" id="KW-1278">Translocase</keyword>
<keyword evidence="3 11" id="KW-0813">Transport</keyword>
<evidence type="ECO:0000313" key="14">
    <source>
        <dbReference type="Proteomes" id="UP000256388"/>
    </source>
</evidence>
<feature type="domain" description="ABC transporter" evidence="12">
    <location>
        <begin position="257"/>
        <end position="500"/>
    </location>
</feature>
<dbReference type="FunFam" id="3.40.50.300:FF:000126">
    <property type="entry name" value="Galactose/methyl galactoside import ATP-binding protein MglA"/>
    <property type="match status" value="1"/>
</dbReference>
<keyword evidence="7 11" id="KW-0547">Nucleotide-binding</keyword>
<evidence type="ECO:0000256" key="11">
    <source>
        <dbReference type="RuleBase" id="RU367029"/>
    </source>
</evidence>
<evidence type="ECO:0000256" key="3">
    <source>
        <dbReference type="ARBA" id="ARBA00022448"/>
    </source>
</evidence>
<dbReference type="GO" id="GO:0015749">
    <property type="term" value="P:monosaccharide transmembrane transport"/>
    <property type="evidence" value="ECO:0007669"/>
    <property type="project" value="UniProtKB-ARBA"/>
</dbReference>
<dbReference type="RefSeq" id="WP_116226342.1">
    <property type="nucleotide sequence ID" value="NZ_AP018437.1"/>
</dbReference>
<evidence type="ECO:0000259" key="12">
    <source>
        <dbReference type="PROSITE" id="PS50893"/>
    </source>
</evidence>
<comment type="function">
    <text evidence="11">Part of an ABC transporter complex involved in carbohydrate import. Could be involved in ribose, galactose and/or methyl galactoside import. Responsible for energy coupling to the transport system.</text>
</comment>
<comment type="similarity">
    <text evidence="11">Belongs to the ABC transporter superfamily.</text>
</comment>
<dbReference type="Gene3D" id="3.40.50.300">
    <property type="entry name" value="P-loop containing nucleotide triphosphate hydrolases"/>
    <property type="match status" value="2"/>
</dbReference>
<evidence type="ECO:0000256" key="5">
    <source>
        <dbReference type="ARBA" id="ARBA00022597"/>
    </source>
</evidence>
<protein>
    <recommendedName>
        <fullName evidence="11">Ribose/galactose/methyl galactoside import ATP-binding protein</fullName>
        <ecNumber evidence="11">7.5.2.11</ecNumber>
    </recommendedName>
</protein>
<comment type="caution">
    <text evidence="13">The sequence shown here is derived from an EMBL/GenBank/DDBJ whole genome shotgun (WGS) entry which is preliminary data.</text>
</comment>
<dbReference type="Proteomes" id="UP000256388">
    <property type="component" value="Unassembled WGS sequence"/>
</dbReference>
<keyword evidence="5 11" id="KW-0762">Sugar transport</keyword>
<dbReference type="SMART" id="SM00382">
    <property type="entry name" value="AAA"/>
    <property type="match status" value="2"/>
</dbReference>
<keyword evidence="4 11" id="KW-1003">Cell membrane</keyword>
<dbReference type="PROSITE" id="PS00211">
    <property type="entry name" value="ABC_TRANSPORTER_1"/>
    <property type="match status" value="1"/>
</dbReference>
<dbReference type="GO" id="GO:0043211">
    <property type="term" value="F:ABC-type carbohydrate transporter activity"/>
    <property type="evidence" value="ECO:0007669"/>
    <property type="project" value="UniProtKB-UniRule"/>
</dbReference>
<dbReference type="PROSITE" id="PS50893">
    <property type="entry name" value="ABC_TRANSPORTER_2"/>
    <property type="match status" value="2"/>
</dbReference>
<feature type="domain" description="ABC transporter" evidence="12">
    <location>
        <begin position="6"/>
        <end position="246"/>
    </location>
</feature>
<name>A0A347ZPK5_9CHLR</name>
<gene>
    <name evidence="13" type="ORF">DFR64_3101</name>
</gene>
<accession>A0A347ZPK5</accession>
<dbReference type="EMBL" id="QUMS01000006">
    <property type="protein sequence ID" value="REG04749.1"/>
    <property type="molecule type" value="Genomic_DNA"/>
</dbReference>
<dbReference type="OrthoDB" id="9771863at2"/>
<dbReference type="SUPFAM" id="SSF52540">
    <property type="entry name" value="P-loop containing nucleoside triphosphate hydrolases"/>
    <property type="match status" value="2"/>
</dbReference>
<evidence type="ECO:0000256" key="1">
    <source>
        <dbReference type="ARBA" id="ARBA00004202"/>
    </source>
</evidence>
<organism evidence="13 14">
    <name type="scientific">Pelolinea submarina</name>
    <dbReference type="NCBI Taxonomy" id="913107"/>
    <lineage>
        <taxon>Bacteria</taxon>
        <taxon>Bacillati</taxon>
        <taxon>Chloroflexota</taxon>
        <taxon>Anaerolineae</taxon>
        <taxon>Anaerolineales</taxon>
        <taxon>Anaerolineaceae</taxon>
        <taxon>Pelolinea</taxon>
    </lineage>
</organism>
<dbReference type="Pfam" id="PF00005">
    <property type="entry name" value="ABC_tran"/>
    <property type="match status" value="2"/>
</dbReference>